<dbReference type="Gene3D" id="3.30.300.90">
    <property type="entry name" value="BolA-like"/>
    <property type="match status" value="1"/>
</dbReference>
<keyword evidence="3" id="KW-1185">Reference proteome</keyword>
<dbReference type="InterPro" id="IPR002634">
    <property type="entry name" value="BolA"/>
</dbReference>
<accession>A0A5N0TEU6</accession>
<evidence type="ECO:0000313" key="2">
    <source>
        <dbReference type="EMBL" id="KAA9133098.1"/>
    </source>
</evidence>
<dbReference type="SUPFAM" id="SSF82657">
    <property type="entry name" value="BolA-like"/>
    <property type="match status" value="1"/>
</dbReference>
<dbReference type="PANTHER" id="PTHR46230">
    <property type="match status" value="1"/>
</dbReference>
<reference evidence="2 3" key="1">
    <citation type="submission" date="2019-09" db="EMBL/GenBank/DDBJ databases">
        <title>Wenzhouxiangella sp. Genome sequencing and assembly.</title>
        <authorList>
            <person name="Zhang R."/>
        </authorList>
    </citation>
    <scope>NUCLEOTIDE SEQUENCE [LARGE SCALE GENOMIC DNA]</scope>
    <source>
        <strain evidence="2 3">W260</strain>
    </source>
</reference>
<dbReference type="InterPro" id="IPR036065">
    <property type="entry name" value="BolA-like_sf"/>
</dbReference>
<dbReference type="PANTHER" id="PTHR46230:SF7">
    <property type="entry name" value="BOLA-LIKE PROTEIN 1"/>
    <property type="match status" value="1"/>
</dbReference>
<protein>
    <submittedName>
        <fullName evidence="2">BolA family transcriptional regulator</fullName>
    </submittedName>
</protein>
<dbReference type="PIRSF" id="PIRSF003113">
    <property type="entry name" value="BolA"/>
    <property type="match status" value="1"/>
</dbReference>
<gene>
    <name evidence="2" type="ORF">F3N42_01680</name>
</gene>
<dbReference type="AlphaFoldDB" id="A0A5N0TEU6"/>
<comment type="similarity">
    <text evidence="1">Belongs to the BolA/IbaG family.</text>
</comment>
<proteinExistence type="inferred from homology"/>
<dbReference type="EMBL" id="VYXP01000002">
    <property type="protein sequence ID" value="KAA9133098.1"/>
    <property type="molecule type" value="Genomic_DNA"/>
</dbReference>
<comment type="caution">
    <text evidence="2">The sequence shown here is derived from an EMBL/GenBank/DDBJ whole genome shotgun (WGS) entry which is preliminary data.</text>
</comment>
<evidence type="ECO:0000256" key="1">
    <source>
        <dbReference type="RuleBase" id="RU003860"/>
    </source>
</evidence>
<name>A0A5N0TEU6_9GAMM</name>
<organism evidence="2 3">
    <name type="scientific">Marinihelvus fidelis</name>
    <dbReference type="NCBI Taxonomy" id="2613842"/>
    <lineage>
        <taxon>Bacteria</taxon>
        <taxon>Pseudomonadati</taxon>
        <taxon>Pseudomonadota</taxon>
        <taxon>Gammaproteobacteria</taxon>
        <taxon>Chromatiales</taxon>
        <taxon>Wenzhouxiangellaceae</taxon>
        <taxon>Marinihelvus</taxon>
    </lineage>
</organism>
<dbReference type="Pfam" id="PF01722">
    <property type="entry name" value="BolA"/>
    <property type="match status" value="1"/>
</dbReference>
<dbReference type="Proteomes" id="UP000325372">
    <property type="component" value="Unassembled WGS sequence"/>
</dbReference>
<dbReference type="RefSeq" id="WP_150862659.1">
    <property type="nucleotide sequence ID" value="NZ_VYXP01000002.1"/>
</dbReference>
<evidence type="ECO:0000313" key="3">
    <source>
        <dbReference type="Proteomes" id="UP000325372"/>
    </source>
</evidence>
<sequence length="91" mass="9872">MTPEQRTQEIETRLQSAFAPTELQVIDESHKHVGHAGAKDGRGHFHVIIASSAFDGLSPIARHRAIYDAMGDLMKTDIHALSIDARVGGQG</sequence>
<dbReference type="GO" id="GO:0016226">
    <property type="term" value="P:iron-sulfur cluster assembly"/>
    <property type="evidence" value="ECO:0007669"/>
    <property type="project" value="TreeGrafter"/>
</dbReference>